<evidence type="ECO:0000313" key="2">
    <source>
        <dbReference type="EMBL" id="BAM02336.1"/>
    </source>
</evidence>
<dbReference type="Proteomes" id="UP000007881">
    <property type="component" value="Chromosome"/>
</dbReference>
<proteinExistence type="predicted"/>
<dbReference type="AlphaFoldDB" id="I0IAP8"/>
<dbReference type="RefSeq" id="WP_014435556.1">
    <property type="nucleotide sequence ID" value="NC_017080.1"/>
</dbReference>
<evidence type="ECO:0000313" key="3">
    <source>
        <dbReference type="Proteomes" id="UP000007881"/>
    </source>
</evidence>
<gene>
    <name evidence="2" type="ordered locus">PSMK_01770</name>
</gene>
<keyword evidence="3" id="KW-1185">Reference proteome</keyword>
<keyword evidence="1" id="KW-0472">Membrane</keyword>
<name>I0IAP8_PHYMF</name>
<dbReference type="STRING" id="1142394.PSMK_01770"/>
<sequence>MRTNSPDRGTGADAAACRRCGKPIKPEAALCTACGWRRDGETLATRVLAEPAADRGALGAETAAVRGGQKGEREAPGVGRPARWAGPAAAALGLLIAVLLIVWALGGASVAPARAVRVFPLFEAGGRLLVLHRDEAGAAGAGAAVAVELDAEPSPAGGGPVELVPEAGGAAAAGVLWRPAASPVTIDLTPAAAAGVRALLPVRPPDRVFEREADGTPGRTEATAMYEAGGFAGRVRVAVGGGLAPSASGTVAAASEADPALAASLDWDAARVEVSADAGAELAWAGAAPAAPAGGWLFVLPDGAPPAAGRYRVERDGRTLATIELPEAAAPGPLPVVGGGTRPGKILPSPIKRAQGTAPPPKINTNNPLSYFDVLSGAGANARGLGSANNMRQMATGFLLYEQRHGGFPDTLEDLATVLGPMDGLLFNQRTGDNPGFLYEKPSGGGPQPMVWETIGGQKDPTGAVLMSDGTIR</sequence>
<feature type="transmembrane region" description="Helical" evidence="1">
    <location>
        <begin position="89"/>
        <end position="111"/>
    </location>
</feature>
<dbReference type="KEGG" id="phm:PSMK_01770"/>
<evidence type="ECO:0000256" key="1">
    <source>
        <dbReference type="SAM" id="Phobius"/>
    </source>
</evidence>
<protein>
    <submittedName>
        <fullName evidence="2">Uncharacterized protein</fullName>
    </submittedName>
</protein>
<keyword evidence="1" id="KW-1133">Transmembrane helix</keyword>
<dbReference type="HOGENOM" id="CLU_577277_0_0_0"/>
<accession>I0IAP8</accession>
<dbReference type="EMBL" id="AP012338">
    <property type="protein sequence ID" value="BAM02336.1"/>
    <property type="molecule type" value="Genomic_DNA"/>
</dbReference>
<organism evidence="2 3">
    <name type="scientific">Phycisphaera mikurensis (strain NBRC 102666 / KCTC 22515 / FYK2301M01)</name>
    <dbReference type="NCBI Taxonomy" id="1142394"/>
    <lineage>
        <taxon>Bacteria</taxon>
        <taxon>Pseudomonadati</taxon>
        <taxon>Planctomycetota</taxon>
        <taxon>Phycisphaerae</taxon>
        <taxon>Phycisphaerales</taxon>
        <taxon>Phycisphaeraceae</taxon>
        <taxon>Phycisphaera</taxon>
    </lineage>
</organism>
<reference evidence="2 3" key="1">
    <citation type="submission" date="2012-02" db="EMBL/GenBank/DDBJ databases">
        <title>Complete genome sequence of Phycisphaera mikurensis NBRC 102666.</title>
        <authorList>
            <person name="Ankai A."/>
            <person name="Hosoyama A."/>
            <person name="Terui Y."/>
            <person name="Sekine M."/>
            <person name="Fukai R."/>
            <person name="Kato Y."/>
            <person name="Nakamura S."/>
            <person name="Yamada-Narita S."/>
            <person name="Kawakoshi A."/>
            <person name="Fukunaga Y."/>
            <person name="Yamazaki S."/>
            <person name="Fujita N."/>
        </authorList>
    </citation>
    <scope>NUCLEOTIDE SEQUENCE [LARGE SCALE GENOMIC DNA]</scope>
    <source>
        <strain evidence="3">NBRC 102666 / KCTC 22515 / FYK2301M01</strain>
    </source>
</reference>
<keyword evidence="1" id="KW-0812">Transmembrane</keyword>